<dbReference type="InterPro" id="IPR001106">
    <property type="entry name" value="Aromatic_Lyase"/>
</dbReference>
<dbReference type="GO" id="GO:0016841">
    <property type="term" value="F:ammonia-lyase activity"/>
    <property type="evidence" value="ECO:0007669"/>
    <property type="project" value="InterPro"/>
</dbReference>
<proteinExistence type="inferred from homology"/>
<reference evidence="6 7" key="1">
    <citation type="submission" date="2017-12" db="EMBL/GenBank/DDBJ databases">
        <title>Comparative genomics of Botrytis spp.</title>
        <authorList>
            <person name="Valero-Jimenez C.A."/>
            <person name="Tapia P."/>
            <person name="Veloso J."/>
            <person name="Silva-Moreno E."/>
            <person name="Staats M."/>
            <person name="Valdes J.H."/>
            <person name="Van Kan J.A.L."/>
        </authorList>
    </citation>
    <scope>NUCLEOTIDE SEQUENCE [LARGE SCALE GENOMIC DNA]</scope>
    <source>
        <strain evidence="6 7">Bt9001</strain>
    </source>
</reference>
<keyword evidence="7" id="KW-1185">Reference proteome</keyword>
<evidence type="ECO:0000313" key="6">
    <source>
        <dbReference type="EMBL" id="TGO09402.1"/>
    </source>
</evidence>
<keyword evidence="3" id="KW-0456">Lyase</keyword>
<organism evidence="6 7">
    <name type="scientific">Botrytis tulipae</name>
    <dbReference type="NCBI Taxonomy" id="87230"/>
    <lineage>
        <taxon>Eukaryota</taxon>
        <taxon>Fungi</taxon>
        <taxon>Dikarya</taxon>
        <taxon>Ascomycota</taxon>
        <taxon>Pezizomycotina</taxon>
        <taxon>Leotiomycetes</taxon>
        <taxon>Helotiales</taxon>
        <taxon>Sclerotiniaceae</taxon>
        <taxon>Botrytis</taxon>
    </lineage>
</organism>
<dbReference type="GO" id="GO:0006559">
    <property type="term" value="P:L-phenylalanine catabolic process"/>
    <property type="evidence" value="ECO:0007669"/>
    <property type="project" value="InterPro"/>
</dbReference>
<dbReference type="InterPro" id="IPR001138">
    <property type="entry name" value="Zn2Cys6_DnaBD"/>
</dbReference>
<comment type="caution">
    <text evidence="6">The sequence shown here is derived from an EMBL/GenBank/DDBJ whole genome shotgun (WGS) entry which is preliminary data.</text>
</comment>
<protein>
    <recommendedName>
        <fullName evidence="5">Zn(2)-C6 fungal-type domain-containing protein</fullName>
    </recommendedName>
</protein>
<feature type="region of interest" description="Disordered" evidence="4">
    <location>
        <begin position="813"/>
        <end position="840"/>
    </location>
</feature>
<dbReference type="OrthoDB" id="10051290at2759"/>
<dbReference type="CDD" id="cd00332">
    <property type="entry name" value="PAL-HAL"/>
    <property type="match status" value="1"/>
</dbReference>
<dbReference type="SUPFAM" id="SSF48557">
    <property type="entry name" value="L-aspartase-like"/>
    <property type="match status" value="1"/>
</dbReference>
<evidence type="ECO:0000256" key="1">
    <source>
        <dbReference type="ARBA" id="ARBA00007238"/>
    </source>
</evidence>
<dbReference type="InterPro" id="IPR022313">
    <property type="entry name" value="Phe/His_NH3-lyase_AS"/>
</dbReference>
<feature type="compositionally biased region" description="Polar residues" evidence="4">
    <location>
        <begin position="823"/>
        <end position="840"/>
    </location>
</feature>
<evidence type="ECO:0000256" key="3">
    <source>
        <dbReference type="RuleBase" id="RU003954"/>
    </source>
</evidence>
<dbReference type="Gene3D" id="4.10.240.10">
    <property type="entry name" value="Zn(2)-C6 fungal-type DNA-binding domain"/>
    <property type="match status" value="1"/>
</dbReference>
<sequence length="1263" mass="139800">MDCFNGKVLPLVVLAPEMVPSDGTTLTPEMDSSNQTGVTVEYQEPKMDCFNRMVLSHWEAFSGAIEDEVSGLEPIRADGSSLNLATLVAIARYRRKISLSEGATGKMKKSAETLQKRIQNGESIYAHTLEGVNTGFGGSADVRPKNVSEVSASLFRMLHYGVVSSPLDSRYVEGLATNDLVSDIESRASTATKLATLAIPLSDPVCSTTMPESWVRGAMAIRANTLAKGSSAIRPVIVQSLFDLLNKEIIPAVPLRGSISASGDLSPLSYIGGALEGKPAIQVYVGFDRNRASADKALLQADIPPAVFQPKEGLSLVNGTAVTAAVASLAMHEAIMQALLSQILTAMSVEALSGTDESFNPFFAEVRPHRGQTVSAKNIYSFLAGSKLTKGNDTQEFHLRQDRYSIRTASQWIGPSLEDLLLSYEQVSIELNSTTDNPLVSDDGKIHHGGNFQAKSITSAVEKTRQACQSIGQMLFAQCTELINPATNNGLPPNLVADEPSESWMFKGIDIMIAALQSELGFLSNPVGSHVQTAEMGNQALNSLGLISSRYTLSALEVLTQLSAAHLVAVCQALDLRGIQDLFFMNLRPKFESSFNQSLGKYTRESHGQWDDSMETKEPSELQLLLWDRLTTILNWSSIMDSTTRFEHAVQSLQAVILDKLEPSLDMLQALKDWTKVSSKQMIDTHKVSKRQYSESIGVAKFFLGKAGERMYCYVRNELHIPFVDEEYLKSSEWLSDKPNLYQSIGSMVTAVYESMRSGELYSVAIECTTSANKPTLYSLIQDSTLEHLPYIKTNMDIPSASASIENAVEMGSRSEELPKASETGNDGTSNTWVSWTPGSESVKEPLKTFHRKTKTGCRRCRIRRVKVGGVFPSARDACDECQPSCLNCKRHGVECKYESTTSRKVPERPNTEDITAKELRTEFPETGERRLRELTLLHHYTTNTSRTVTFTNSANPDQAAIDIFTQIVPEIALTNAALLYSIYCISSLHLNDQTSSSSTEPYTTTPTTSLIDAYTYLDITLQLHRQDIHHLTPQNADAICLTSSNLRICAFAMLQKRSLSPYTPPSDWIKITRSASMAFKTACQCISSQDLDANDEAQKKSVAWMFVKRMPVLAHPLEMFDEENAGKFIHLLRRSDADLEYEEWSGEIEKAYMSTICFLGYVYKRVEAKANPAVIIRLLIGFPFFIEQRFGELVEEGKDRALVLLGIVFALFVRVRNIWWIGGCGEREVRGILGVLGDGWRDVKEEIRNLVRDGEMDVYEFI</sequence>
<dbReference type="InterPro" id="IPR005922">
    <property type="entry name" value="Phe_NH3-lyase"/>
</dbReference>
<dbReference type="SMART" id="SM00066">
    <property type="entry name" value="GAL4"/>
    <property type="match status" value="1"/>
</dbReference>
<evidence type="ECO:0000256" key="2">
    <source>
        <dbReference type="ARBA" id="ARBA00023242"/>
    </source>
</evidence>
<dbReference type="AlphaFoldDB" id="A0A4Z1EFA8"/>
<dbReference type="InterPro" id="IPR023144">
    <property type="entry name" value="Phe_NH3-lyase_shielding_dom_sf"/>
</dbReference>
<dbReference type="Gene3D" id="1.10.274.20">
    <property type="entry name" value="Phenylalanine ammonia-lyase 1, domain 3"/>
    <property type="match status" value="1"/>
</dbReference>
<feature type="domain" description="Zn(2)-C6 fungal-type" evidence="5">
    <location>
        <begin position="852"/>
        <end position="907"/>
    </location>
</feature>
<dbReference type="Gene3D" id="1.10.275.10">
    <property type="entry name" value="Fumarase/aspartase (N-terminal domain)"/>
    <property type="match status" value="1"/>
</dbReference>
<dbReference type="GO" id="GO:0008270">
    <property type="term" value="F:zinc ion binding"/>
    <property type="evidence" value="ECO:0007669"/>
    <property type="project" value="InterPro"/>
</dbReference>
<keyword evidence="2" id="KW-0539">Nucleus</keyword>
<dbReference type="Pfam" id="PF11951">
    <property type="entry name" value="Fungal_trans_2"/>
    <property type="match status" value="1"/>
</dbReference>
<dbReference type="NCBIfam" id="TIGR01226">
    <property type="entry name" value="phe_am_lyase"/>
    <property type="match status" value="1"/>
</dbReference>
<dbReference type="Proteomes" id="UP000297777">
    <property type="component" value="Unassembled WGS sequence"/>
</dbReference>
<dbReference type="InterPro" id="IPR024083">
    <property type="entry name" value="Fumarase/histidase_N"/>
</dbReference>
<evidence type="ECO:0000256" key="4">
    <source>
        <dbReference type="SAM" id="MobiDB-lite"/>
    </source>
</evidence>
<dbReference type="InterPro" id="IPR036864">
    <property type="entry name" value="Zn2-C6_fun-type_DNA-bd_sf"/>
</dbReference>
<dbReference type="Pfam" id="PF00221">
    <property type="entry name" value="Lyase_aromatic"/>
    <property type="match status" value="1"/>
</dbReference>
<comment type="similarity">
    <text evidence="1 3">Belongs to the PAL/histidase family.</text>
</comment>
<dbReference type="Gene3D" id="1.20.200.10">
    <property type="entry name" value="Fumarase/aspartase (Central domain)"/>
    <property type="match status" value="1"/>
</dbReference>
<gene>
    <name evidence="6" type="ORF">BTUL_0167g00220</name>
</gene>
<dbReference type="InterPro" id="IPR008948">
    <property type="entry name" value="L-Aspartase-like"/>
</dbReference>
<name>A0A4Z1EFA8_9HELO</name>
<dbReference type="EMBL" id="PQXH01000167">
    <property type="protein sequence ID" value="TGO09402.1"/>
    <property type="molecule type" value="Genomic_DNA"/>
</dbReference>
<dbReference type="InterPro" id="IPR021858">
    <property type="entry name" value="Fun_TF"/>
</dbReference>
<accession>A0A4Z1EFA8</accession>
<evidence type="ECO:0000313" key="7">
    <source>
        <dbReference type="Proteomes" id="UP000297777"/>
    </source>
</evidence>
<dbReference type="PROSITE" id="PS00488">
    <property type="entry name" value="PAL_HISTIDASE"/>
    <property type="match status" value="1"/>
</dbReference>
<dbReference type="CDD" id="cd00067">
    <property type="entry name" value="GAL4"/>
    <property type="match status" value="1"/>
</dbReference>
<dbReference type="GO" id="GO:0005737">
    <property type="term" value="C:cytoplasm"/>
    <property type="evidence" value="ECO:0007669"/>
    <property type="project" value="InterPro"/>
</dbReference>
<dbReference type="PANTHER" id="PTHR10362">
    <property type="entry name" value="HISTIDINE AMMONIA-LYASE"/>
    <property type="match status" value="1"/>
</dbReference>
<dbReference type="GO" id="GO:0000981">
    <property type="term" value="F:DNA-binding transcription factor activity, RNA polymerase II-specific"/>
    <property type="evidence" value="ECO:0007669"/>
    <property type="project" value="InterPro"/>
</dbReference>
<evidence type="ECO:0000259" key="5">
    <source>
        <dbReference type="SMART" id="SM00066"/>
    </source>
</evidence>